<dbReference type="EMBL" id="QPFP01000030">
    <property type="protein sequence ID" value="TEB28743.1"/>
    <property type="molecule type" value="Genomic_DNA"/>
</dbReference>
<organism evidence="2 3">
    <name type="scientific">Coprinellus micaceus</name>
    <name type="common">Glistening ink-cap mushroom</name>
    <name type="synonym">Coprinus micaceus</name>
    <dbReference type="NCBI Taxonomy" id="71717"/>
    <lineage>
        <taxon>Eukaryota</taxon>
        <taxon>Fungi</taxon>
        <taxon>Dikarya</taxon>
        <taxon>Basidiomycota</taxon>
        <taxon>Agaricomycotina</taxon>
        <taxon>Agaricomycetes</taxon>
        <taxon>Agaricomycetidae</taxon>
        <taxon>Agaricales</taxon>
        <taxon>Agaricineae</taxon>
        <taxon>Psathyrellaceae</taxon>
        <taxon>Coprinellus</taxon>
    </lineage>
</organism>
<name>A0A4Y7T3I6_COPMI</name>
<evidence type="ECO:0000313" key="2">
    <source>
        <dbReference type="EMBL" id="TEB28743.1"/>
    </source>
</evidence>
<feature type="domain" description="Integrase core" evidence="1">
    <location>
        <begin position="223"/>
        <end position="353"/>
    </location>
</feature>
<reference evidence="2 3" key="1">
    <citation type="journal article" date="2019" name="Nat. Ecol. Evol.">
        <title>Megaphylogeny resolves global patterns of mushroom evolution.</title>
        <authorList>
            <person name="Varga T."/>
            <person name="Krizsan K."/>
            <person name="Foldi C."/>
            <person name="Dima B."/>
            <person name="Sanchez-Garcia M."/>
            <person name="Sanchez-Ramirez S."/>
            <person name="Szollosi G.J."/>
            <person name="Szarkandi J.G."/>
            <person name="Papp V."/>
            <person name="Albert L."/>
            <person name="Andreopoulos W."/>
            <person name="Angelini C."/>
            <person name="Antonin V."/>
            <person name="Barry K.W."/>
            <person name="Bougher N.L."/>
            <person name="Buchanan P."/>
            <person name="Buyck B."/>
            <person name="Bense V."/>
            <person name="Catcheside P."/>
            <person name="Chovatia M."/>
            <person name="Cooper J."/>
            <person name="Damon W."/>
            <person name="Desjardin D."/>
            <person name="Finy P."/>
            <person name="Geml J."/>
            <person name="Haridas S."/>
            <person name="Hughes K."/>
            <person name="Justo A."/>
            <person name="Karasinski D."/>
            <person name="Kautmanova I."/>
            <person name="Kiss B."/>
            <person name="Kocsube S."/>
            <person name="Kotiranta H."/>
            <person name="LaButti K.M."/>
            <person name="Lechner B.E."/>
            <person name="Liimatainen K."/>
            <person name="Lipzen A."/>
            <person name="Lukacs Z."/>
            <person name="Mihaltcheva S."/>
            <person name="Morgado L.N."/>
            <person name="Niskanen T."/>
            <person name="Noordeloos M.E."/>
            <person name="Ohm R.A."/>
            <person name="Ortiz-Santana B."/>
            <person name="Ovrebo C."/>
            <person name="Racz N."/>
            <person name="Riley R."/>
            <person name="Savchenko A."/>
            <person name="Shiryaev A."/>
            <person name="Soop K."/>
            <person name="Spirin V."/>
            <person name="Szebenyi C."/>
            <person name="Tomsovsky M."/>
            <person name="Tulloss R.E."/>
            <person name="Uehling J."/>
            <person name="Grigoriev I.V."/>
            <person name="Vagvolgyi C."/>
            <person name="Papp T."/>
            <person name="Martin F.M."/>
            <person name="Miettinen O."/>
            <person name="Hibbett D.S."/>
            <person name="Nagy L.G."/>
        </authorList>
    </citation>
    <scope>NUCLEOTIDE SEQUENCE [LARGE SCALE GENOMIC DNA]</scope>
    <source>
        <strain evidence="2 3">FP101781</strain>
    </source>
</reference>
<dbReference type="STRING" id="71717.A0A4Y7T3I6"/>
<dbReference type="Pfam" id="PF24764">
    <property type="entry name" value="rva_4"/>
    <property type="match status" value="1"/>
</dbReference>
<dbReference type="OrthoDB" id="2974164at2759"/>
<sequence>MTLCYPRCGTTLPPLPTPIMSNNPKGKNQWGNPKEYPSDKKLLEALRQCLFWDYSQEQKIMYLKRIFILEIGRTTLYTIEKRLGIPSVRKPGLSPDIVDAVAISFITKDKARLNGPGAIKSMMQDELIFIARDRLRQLMHAIAPEGFTLREPGSKKKLLPRVALLSFGLFHEISADGHEKLNAQALRMGDISLPIYAYRDKWSGFTLKLLLLPDSRLSGAISHVYLDLVEEYGGVPIQLTTDKGSEIGWQCAIQDSFRRLFAPDLDPDQYPTCVGLKSVHNTVIESLWGWLQRTTGMNIKQVILEGKEQGSFHPHCSYHAELFYWVFVPVIQGELDHFRRYWNQHQVRSQKDKLMPSGHIPAEVFEYPENFDPDAERYLIKVPESATEECRRHLSEEVGDRSSYLSWYSDDFGVQAQLAYEAIGSPEIALGDAWAVFNRMSAALRE</sequence>
<feature type="non-terminal residue" evidence="2">
    <location>
        <position position="446"/>
    </location>
</feature>
<proteinExistence type="predicted"/>
<keyword evidence="3" id="KW-1185">Reference proteome</keyword>
<evidence type="ECO:0000259" key="1">
    <source>
        <dbReference type="Pfam" id="PF24764"/>
    </source>
</evidence>
<protein>
    <recommendedName>
        <fullName evidence="1">Integrase core domain-containing protein</fullName>
    </recommendedName>
</protein>
<dbReference type="Proteomes" id="UP000298030">
    <property type="component" value="Unassembled WGS sequence"/>
</dbReference>
<dbReference type="InterPro" id="IPR058913">
    <property type="entry name" value="Integrase_dom_put"/>
</dbReference>
<dbReference type="AlphaFoldDB" id="A0A4Y7T3I6"/>
<gene>
    <name evidence="2" type="ORF">FA13DRAFT_1775752</name>
</gene>
<evidence type="ECO:0000313" key="3">
    <source>
        <dbReference type="Proteomes" id="UP000298030"/>
    </source>
</evidence>
<dbReference type="PANTHER" id="PTHR46177:SF1">
    <property type="entry name" value="INTEGRASE CATALYTIC DOMAIN-CONTAINING PROTEIN"/>
    <property type="match status" value="1"/>
</dbReference>
<accession>A0A4Y7T3I6</accession>
<comment type="caution">
    <text evidence="2">The sequence shown here is derived from an EMBL/GenBank/DDBJ whole genome shotgun (WGS) entry which is preliminary data.</text>
</comment>
<dbReference type="PANTHER" id="PTHR46177">
    <property type="entry name" value="INTEGRASE CATALYTIC DOMAIN-CONTAINING PROTEIN"/>
    <property type="match status" value="1"/>
</dbReference>